<gene>
    <name evidence="3" type="ORF">ZOSMA_34G00190</name>
</gene>
<keyword evidence="2" id="KW-0812">Transmembrane</keyword>
<dbReference type="SUPFAM" id="SSF48264">
    <property type="entry name" value="Cytochrome P450"/>
    <property type="match status" value="1"/>
</dbReference>
<proteinExistence type="inferred from homology"/>
<dbReference type="InterPro" id="IPR036396">
    <property type="entry name" value="Cyt_P450_sf"/>
</dbReference>
<evidence type="ECO:0008006" key="5">
    <source>
        <dbReference type="Google" id="ProtNLM"/>
    </source>
</evidence>
<dbReference type="OMA" id="AHLHIMM"/>
<dbReference type="Pfam" id="PF00067">
    <property type="entry name" value="p450"/>
    <property type="match status" value="1"/>
</dbReference>
<dbReference type="Proteomes" id="UP000036987">
    <property type="component" value="Unassembled WGS sequence"/>
</dbReference>
<accession>A0A0K9P6W3</accession>
<name>A0A0K9P6W3_ZOSMR</name>
<evidence type="ECO:0000256" key="1">
    <source>
        <dbReference type="ARBA" id="ARBA00010617"/>
    </source>
</evidence>
<dbReference type="GO" id="GO:0004497">
    <property type="term" value="F:monooxygenase activity"/>
    <property type="evidence" value="ECO:0007669"/>
    <property type="project" value="InterPro"/>
</dbReference>
<evidence type="ECO:0000313" key="4">
    <source>
        <dbReference type="Proteomes" id="UP000036987"/>
    </source>
</evidence>
<keyword evidence="2" id="KW-1133">Transmembrane helix</keyword>
<feature type="transmembrane region" description="Helical" evidence="2">
    <location>
        <begin position="6"/>
        <end position="26"/>
    </location>
</feature>
<dbReference type="Gene3D" id="1.10.630.10">
    <property type="entry name" value="Cytochrome P450"/>
    <property type="match status" value="1"/>
</dbReference>
<organism evidence="3 4">
    <name type="scientific">Zostera marina</name>
    <name type="common">Eelgrass</name>
    <dbReference type="NCBI Taxonomy" id="29655"/>
    <lineage>
        <taxon>Eukaryota</taxon>
        <taxon>Viridiplantae</taxon>
        <taxon>Streptophyta</taxon>
        <taxon>Embryophyta</taxon>
        <taxon>Tracheophyta</taxon>
        <taxon>Spermatophyta</taxon>
        <taxon>Magnoliopsida</taxon>
        <taxon>Liliopsida</taxon>
        <taxon>Zosteraceae</taxon>
        <taxon>Zostera</taxon>
    </lineage>
</organism>
<evidence type="ECO:0000313" key="3">
    <source>
        <dbReference type="EMBL" id="KMZ64743.1"/>
    </source>
</evidence>
<reference evidence="4" key="1">
    <citation type="journal article" date="2016" name="Nature">
        <title>The genome of the seagrass Zostera marina reveals angiosperm adaptation to the sea.</title>
        <authorList>
            <person name="Olsen J.L."/>
            <person name="Rouze P."/>
            <person name="Verhelst B."/>
            <person name="Lin Y.-C."/>
            <person name="Bayer T."/>
            <person name="Collen J."/>
            <person name="Dattolo E."/>
            <person name="De Paoli E."/>
            <person name="Dittami S."/>
            <person name="Maumus F."/>
            <person name="Michel G."/>
            <person name="Kersting A."/>
            <person name="Lauritano C."/>
            <person name="Lohaus R."/>
            <person name="Toepel M."/>
            <person name="Tonon T."/>
            <person name="Vanneste K."/>
            <person name="Amirebrahimi M."/>
            <person name="Brakel J."/>
            <person name="Bostroem C."/>
            <person name="Chovatia M."/>
            <person name="Grimwood J."/>
            <person name="Jenkins J.W."/>
            <person name="Jueterbock A."/>
            <person name="Mraz A."/>
            <person name="Stam W.T."/>
            <person name="Tice H."/>
            <person name="Bornberg-Bauer E."/>
            <person name="Green P.J."/>
            <person name="Pearson G.A."/>
            <person name="Procaccini G."/>
            <person name="Duarte C.M."/>
            <person name="Schmutz J."/>
            <person name="Reusch T.B.H."/>
            <person name="Van de Peer Y."/>
        </authorList>
    </citation>
    <scope>NUCLEOTIDE SEQUENCE [LARGE SCALE GENOMIC DNA]</scope>
    <source>
        <strain evidence="4">cv. Finnish</strain>
    </source>
</reference>
<dbReference type="AlphaFoldDB" id="A0A0K9P6W3"/>
<dbReference type="InterPro" id="IPR002401">
    <property type="entry name" value="Cyt_P450_E_grp-I"/>
</dbReference>
<dbReference type="GO" id="GO:0016491">
    <property type="term" value="F:oxidoreductase activity"/>
    <property type="evidence" value="ECO:0000318"/>
    <property type="project" value="GO_Central"/>
</dbReference>
<dbReference type="PANTHER" id="PTHR47950:SF44">
    <property type="entry name" value="CYTOCHROME P450, FAMILY 76, SUBFAMILY C, POLYPEPTIDE 5-RELATED"/>
    <property type="match status" value="1"/>
</dbReference>
<protein>
    <recommendedName>
        <fullName evidence="5">Cytochrome P450</fullName>
    </recommendedName>
</protein>
<sequence length="491" mass="55945">MEFQVMVILWSLFVGAIVSMVLHWFFTSIYHRKKLPPGPIPLPIVSNLWQLPANIPTRSINNLARIHGPLMTLKLGFRTTIVISSAQVAVELSSRSDPDGARCALIMDDYRSSLSCIDQKQQWKDLRKVLNMNAFFTPQRSDLVQNVRVLKLRELTEFLNRCCIRNQVVDIGQVVFTTMINILSNITFSVDFAAYASESSKELKNLIRGMIRETGGSRCTISKFFSVFSSIDGQGNRRKSPTKQLKKLKHLFDEMIEKRSLSSHQLNDGLDFFLSLSHNSKSTDIETIKNNFLDLLIAGIDKSSITVEWAMAELIRNPAVMAKARFEINNIVPHDKKIEDSHISQLPYLKAIVKETLRMHPPHPLSQPHTTQNDVHLGGYLLPKHTQLLFNLRAIGRDTDSWTNPNLFQPERFLPREQLDCSFLDFQQPICSDHQPLQSRMVHLMLASLLHSFDWKLPDGITPTTMDMTEMVGSTMSLAKPLMLLPLQQIN</sequence>
<dbReference type="GO" id="GO:0005506">
    <property type="term" value="F:iron ion binding"/>
    <property type="evidence" value="ECO:0007669"/>
    <property type="project" value="InterPro"/>
</dbReference>
<dbReference type="GO" id="GO:0016705">
    <property type="term" value="F:oxidoreductase activity, acting on paired donors, with incorporation or reduction of molecular oxygen"/>
    <property type="evidence" value="ECO:0007669"/>
    <property type="project" value="InterPro"/>
</dbReference>
<dbReference type="PRINTS" id="PR00463">
    <property type="entry name" value="EP450I"/>
</dbReference>
<comment type="similarity">
    <text evidence="1">Belongs to the cytochrome P450 family.</text>
</comment>
<keyword evidence="4" id="KW-1185">Reference proteome</keyword>
<keyword evidence="2" id="KW-0472">Membrane</keyword>
<dbReference type="InterPro" id="IPR001128">
    <property type="entry name" value="Cyt_P450"/>
</dbReference>
<dbReference type="PANTHER" id="PTHR47950">
    <property type="entry name" value="CYTOCHROME P450, FAMILY 76, SUBFAMILY C, POLYPEPTIDE 5-RELATED"/>
    <property type="match status" value="1"/>
</dbReference>
<dbReference type="EMBL" id="LFYR01001099">
    <property type="protein sequence ID" value="KMZ64743.1"/>
    <property type="molecule type" value="Genomic_DNA"/>
</dbReference>
<dbReference type="OrthoDB" id="2789670at2759"/>
<comment type="caution">
    <text evidence="3">The sequence shown here is derived from an EMBL/GenBank/DDBJ whole genome shotgun (WGS) entry which is preliminary data.</text>
</comment>
<dbReference type="GO" id="GO:0020037">
    <property type="term" value="F:heme binding"/>
    <property type="evidence" value="ECO:0007669"/>
    <property type="project" value="InterPro"/>
</dbReference>
<dbReference type="STRING" id="29655.A0A0K9P6W3"/>
<evidence type="ECO:0000256" key="2">
    <source>
        <dbReference type="SAM" id="Phobius"/>
    </source>
</evidence>